<name>A0ACA9KW47_9GLOM</name>
<protein>
    <submittedName>
        <fullName evidence="1">24560_t:CDS:1</fullName>
    </submittedName>
</protein>
<sequence length="679" mass="75153">MEKQFSVPVGPEVEGETRIRRSMISPNQLIDSPAENIKTLYDVMQYGVKTYGTSKSAMGYRKIEKIVEEEKEVTKIVGGEETKEKKIWKYFQLSPYIYLSFTDVGEEIKNIGSGLVNLGLQPHDKITVYSTTSANWMLVTHGCFRQSITIVTAYETLGEDGLLHSMNESEVKGMFTNADLLPMAEKVAGKVPTLQYIIYDGDDSKGIANNLKTNHPGIKILTLDELKQSGKEQQVDPIPPKAEDLCCIMYTSGSTGNPKGVLLSHGNLVAAVAGINEILIKHIRPDDTLITYLPLAHVLEFAVEHVCIWWGITLGYGNIRTLTDASVRNCNGDIREFKPTLMVGVPAVWESIRKGVLAKVSTSSPTVQRIFQTAFRAKGWLLNKELPTKPLDLLVFNKIRQQTGGRLRLALSGGAPLSKETQEFLTIALCPILQGYGMTETCGMCAILAPEQFKYGCVGAPVPCLEIKLVDVPEADYRSTNPNPQGEIWVRGPCITKGYYRNEQATKETFTEDGWLQTGDIGEWNENGTLSIIDRKKNLVKLSNGEYIALEKLESIYKSTLYVSNLCVCANSLQSRPVALIYPVEAQLRNIAKEKGLGDKDFVQLCEDKEVTATVLQGCISQAKKAGLKPAEMLGAIALVPDEWTAQNGLLTAASKIKRRDIETKYKTELDKMFSNNKS</sequence>
<reference evidence="1" key="1">
    <citation type="submission" date="2021-06" db="EMBL/GenBank/DDBJ databases">
        <authorList>
            <person name="Kallberg Y."/>
            <person name="Tangrot J."/>
            <person name="Rosling A."/>
        </authorList>
    </citation>
    <scope>NUCLEOTIDE SEQUENCE</scope>
    <source>
        <strain evidence="1">MA461A</strain>
    </source>
</reference>
<feature type="non-terminal residue" evidence="1">
    <location>
        <position position="679"/>
    </location>
</feature>
<dbReference type="EMBL" id="CAJVQC010001619">
    <property type="protein sequence ID" value="CAG8497467.1"/>
    <property type="molecule type" value="Genomic_DNA"/>
</dbReference>
<dbReference type="Proteomes" id="UP000789920">
    <property type="component" value="Unassembled WGS sequence"/>
</dbReference>
<organism evidence="1 2">
    <name type="scientific">Racocetra persica</name>
    <dbReference type="NCBI Taxonomy" id="160502"/>
    <lineage>
        <taxon>Eukaryota</taxon>
        <taxon>Fungi</taxon>
        <taxon>Fungi incertae sedis</taxon>
        <taxon>Mucoromycota</taxon>
        <taxon>Glomeromycotina</taxon>
        <taxon>Glomeromycetes</taxon>
        <taxon>Diversisporales</taxon>
        <taxon>Gigasporaceae</taxon>
        <taxon>Racocetra</taxon>
    </lineage>
</organism>
<keyword evidence="2" id="KW-1185">Reference proteome</keyword>
<comment type="caution">
    <text evidence="1">The sequence shown here is derived from an EMBL/GenBank/DDBJ whole genome shotgun (WGS) entry which is preliminary data.</text>
</comment>
<accession>A0ACA9KW47</accession>
<evidence type="ECO:0000313" key="2">
    <source>
        <dbReference type="Proteomes" id="UP000789920"/>
    </source>
</evidence>
<gene>
    <name evidence="1" type="ORF">RPERSI_LOCUS1667</name>
</gene>
<proteinExistence type="predicted"/>
<evidence type="ECO:0000313" key="1">
    <source>
        <dbReference type="EMBL" id="CAG8497467.1"/>
    </source>
</evidence>